<dbReference type="eggNOG" id="COG5511">
    <property type="taxonomic scope" value="Bacteria"/>
</dbReference>
<organism evidence="2 3">
    <name type="scientific">Maritimibacter alkaliphilus HTCC2654</name>
    <dbReference type="NCBI Taxonomy" id="314271"/>
    <lineage>
        <taxon>Bacteria</taxon>
        <taxon>Pseudomonadati</taxon>
        <taxon>Pseudomonadota</taxon>
        <taxon>Alphaproteobacteria</taxon>
        <taxon>Rhodobacterales</taxon>
        <taxon>Roseobacteraceae</taxon>
        <taxon>Maritimibacter</taxon>
    </lineage>
</organism>
<dbReference type="GO" id="GO:0019068">
    <property type="term" value="P:virion assembly"/>
    <property type="evidence" value="ECO:0007669"/>
    <property type="project" value="InterPro"/>
</dbReference>
<dbReference type="EMBL" id="AAMT01000002">
    <property type="protein sequence ID" value="EAQ14285.1"/>
    <property type="molecule type" value="Genomic_DNA"/>
</dbReference>
<evidence type="ECO:0000256" key="1">
    <source>
        <dbReference type="SAM" id="MobiDB-lite"/>
    </source>
</evidence>
<dbReference type="Pfam" id="PF05136">
    <property type="entry name" value="Phage_portal_2"/>
    <property type="match status" value="1"/>
</dbReference>
<protein>
    <recommendedName>
        <fullName evidence="4">Phage portal protein</fullName>
    </recommendedName>
</protein>
<dbReference type="GO" id="GO:0005198">
    <property type="term" value="F:structural molecule activity"/>
    <property type="evidence" value="ECO:0007669"/>
    <property type="project" value="InterPro"/>
</dbReference>
<evidence type="ECO:0000313" key="2">
    <source>
        <dbReference type="EMBL" id="EAQ14285.1"/>
    </source>
</evidence>
<accession>A3VBF2</accession>
<name>A3VBF2_9RHOB</name>
<evidence type="ECO:0000313" key="3">
    <source>
        <dbReference type="Proteomes" id="UP000002931"/>
    </source>
</evidence>
<gene>
    <name evidence="2" type="ORF">RB2654_16486</name>
</gene>
<keyword evidence="3" id="KW-1185">Reference proteome</keyword>
<feature type="compositionally biased region" description="Basic and acidic residues" evidence="1">
    <location>
        <begin position="446"/>
        <end position="465"/>
    </location>
</feature>
<feature type="compositionally biased region" description="Basic and acidic residues" evidence="1">
    <location>
        <begin position="423"/>
        <end position="434"/>
    </location>
</feature>
<sequence length="490" mass="54533">MSRKAPAQPPLASRVNDIIAAFAPRLAFQREMALSQRRALTSMSGHYDGAGRTTRASDFRFNRTDAIEAGRADRSRLSWMSRDMLRNNPRAVRGRRQLINHVVGAGILPSVHTEDDDTAARDEVDRLIRRHCLTRNWDVDGRLTMLGQQALGFGTIVTDGEVLFRRRFRRTSDGFPLNFQVQVLEADFLNAQIDGKLANGNTAIQGIEFDAIGRRVAYHIFAEHPGSRWGAMPPTKRILAENIIHAFDPLRPGQQRGVSWFAPVVTLLHELQKYQDGQVKRQEVAAMFAAIWKTSETPTDLGELAPGSVLNIGDEDEIDFTDPPTVEGYEPFMRVTERTIASALGLTYDQFTGDTSQSNYTSHRAGRMATDPNIRDWQQNLMIAQVCDRFAAWIEEAVQDVADLDPDSYEIRWTPPARPVVDPSKDANADKAEIEAGLASRRSKLRERGKDPLKVEAEIAEERAAAKAASVGYSTDKHDPAPAATDTKGT</sequence>
<dbReference type="STRING" id="314271.RB2654_16486"/>
<evidence type="ECO:0008006" key="4">
    <source>
        <dbReference type="Google" id="ProtNLM"/>
    </source>
</evidence>
<reference evidence="2 3" key="1">
    <citation type="journal article" date="2010" name="J. Bacteriol.">
        <title>Genome sequences of Pelagibaca bermudensis HTCC2601T and Maritimibacter alkaliphilus HTCC2654T, the type strains of two marine Roseobacter genera.</title>
        <authorList>
            <person name="Thrash J.C."/>
            <person name="Cho J.C."/>
            <person name="Ferriera S."/>
            <person name="Johnson J."/>
            <person name="Vergin K.L."/>
            <person name="Giovannoni S.J."/>
        </authorList>
    </citation>
    <scope>NUCLEOTIDE SEQUENCE [LARGE SCALE GENOMIC DNA]</scope>
    <source>
        <strain evidence="2 3">HTCC2654</strain>
    </source>
</reference>
<feature type="region of interest" description="Disordered" evidence="1">
    <location>
        <begin position="415"/>
        <end position="490"/>
    </location>
</feature>
<dbReference type="HOGENOM" id="CLU_027870_3_1_5"/>
<comment type="caution">
    <text evidence="2">The sequence shown here is derived from an EMBL/GenBank/DDBJ whole genome shotgun (WGS) entry which is preliminary data.</text>
</comment>
<dbReference type="Proteomes" id="UP000002931">
    <property type="component" value="Unassembled WGS sequence"/>
</dbReference>
<dbReference type="NCBIfam" id="TIGR01539">
    <property type="entry name" value="portal_lambda"/>
    <property type="match status" value="1"/>
</dbReference>
<proteinExistence type="predicted"/>
<dbReference type="InterPro" id="IPR006429">
    <property type="entry name" value="Phage_lambda_portal"/>
</dbReference>
<dbReference type="AlphaFoldDB" id="A3VBF2"/>